<evidence type="ECO:0000256" key="1">
    <source>
        <dbReference type="ARBA" id="ARBA00022723"/>
    </source>
</evidence>
<evidence type="ECO:0000259" key="8">
    <source>
        <dbReference type="PROSITE" id="PS51131"/>
    </source>
</evidence>
<keyword evidence="3 6" id="KW-0862">Zinc</keyword>
<dbReference type="GO" id="GO:0005524">
    <property type="term" value="F:ATP binding"/>
    <property type="evidence" value="ECO:0007669"/>
    <property type="project" value="UniProtKB-KW"/>
</dbReference>
<dbReference type="AlphaFoldDB" id="A0A4V0P1M4"/>
<feature type="domain" description="Zinc-hook" evidence="8">
    <location>
        <begin position="366"/>
        <end position="465"/>
    </location>
</feature>
<dbReference type="InterPro" id="IPR013134">
    <property type="entry name" value="Zn_hook_RAD50"/>
</dbReference>
<keyword evidence="1 6" id="KW-0479">Metal-binding</keyword>
<name>A0A4V0P1M4_9ARCH</name>
<dbReference type="PANTHER" id="PTHR32114:SF2">
    <property type="entry name" value="ABC TRANSPORTER ABCH.3"/>
    <property type="match status" value="1"/>
</dbReference>
<dbReference type="GO" id="GO:0046872">
    <property type="term" value="F:metal ion binding"/>
    <property type="evidence" value="ECO:0007669"/>
    <property type="project" value="UniProtKB-UniRule"/>
</dbReference>
<evidence type="ECO:0000256" key="4">
    <source>
        <dbReference type="ARBA" id="ARBA00022840"/>
    </source>
</evidence>
<dbReference type="EMBL" id="AP018732">
    <property type="protein sequence ID" value="BBE42230.1"/>
    <property type="molecule type" value="Genomic_DNA"/>
</dbReference>
<feature type="coiled-coil region" evidence="7">
    <location>
        <begin position="291"/>
        <end position="535"/>
    </location>
</feature>
<reference evidence="9 10" key="1">
    <citation type="journal article" date="2019" name="ISME J.">
        <title>Isolation and characterization of a thermophilic sulfur- and iron-reducing thaumarchaeote from a terrestrial acidic hot spring.</title>
        <authorList>
            <person name="Kato S."/>
            <person name="Itoh T."/>
            <person name="Yuki M."/>
            <person name="Nagamori M."/>
            <person name="Ohnishi M."/>
            <person name="Uematsu K."/>
            <person name="Suzuki K."/>
            <person name="Takashina T."/>
            <person name="Ohkuma M."/>
        </authorList>
    </citation>
    <scope>NUCLEOTIDE SEQUENCE [LARGE SCALE GENOMIC DNA]</scope>
    <source>
        <strain evidence="9 10">NAS-02</strain>
    </source>
</reference>
<dbReference type="Gene3D" id="3.40.50.300">
    <property type="entry name" value="P-loop containing nucleotide triphosphate hydrolases"/>
    <property type="match status" value="2"/>
</dbReference>
<dbReference type="InterPro" id="IPR003395">
    <property type="entry name" value="RecF/RecN/SMC_N"/>
</dbReference>
<dbReference type="Proteomes" id="UP000509448">
    <property type="component" value="Chromosome"/>
</dbReference>
<evidence type="ECO:0000313" key="9">
    <source>
        <dbReference type="EMBL" id="BBE42230.1"/>
    </source>
</evidence>
<evidence type="ECO:0000256" key="6">
    <source>
        <dbReference type="PROSITE-ProRule" id="PRU00471"/>
    </source>
</evidence>
<evidence type="ECO:0000256" key="2">
    <source>
        <dbReference type="ARBA" id="ARBA00022741"/>
    </source>
</evidence>
<evidence type="ECO:0000313" key="10">
    <source>
        <dbReference type="Proteomes" id="UP000509448"/>
    </source>
</evidence>
<keyword evidence="5 7" id="KW-0175">Coiled coil</keyword>
<dbReference type="KEGG" id="ccai:NAS2_0841"/>
<dbReference type="GeneID" id="55584651"/>
<evidence type="ECO:0000256" key="3">
    <source>
        <dbReference type="ARBA" id="ARBA00022833"/>
    </source>
</evidence>
<dbReference type="InterPro" id="IPR027417">
    <property type="entry name" value="P-loop_NTPase"/>
</dbReference>
<accession>A0A4V0P1M4</accession>
<dbReference type="OrthoDB" id="25344at2157"/>
<feature type="binding site" evidence="6">
    <location>
        <position position="416"/>
    </location>
    <ligand>
        <name>Zn(2+)</name>
        <dbReference type="ChEBI" id="CHEBI:29105"/>
    </ligand>
</feature>
<dbReference type="PROSITE" id="PS51131">
    <property type="entry name" value="ZN_HOOK"/>
    <property type="match status" value="1"/>
</dbReference>
<evidence type="ECO:0000256" key="7">
    <source>
        <dbReference type="SAM" id="Coils"/>
    </source>
</evidence>
<dbReference type="SUPFAM" id="SSF52540">
    <property type="entry name" value="P-loop containing nucleoside triphosphate hydrolases"/>
    <property type="match status" value="1"/>
</dbReference>
<dbReference type="PANTHER" id="PTHR32114">
    <property type="entry name" value="ABC TRANSPORTER ABCH.3"/>
    <property type="match status" value="1"/>
</dbReference>
<keyword evidence="4" id="KW-0067">ATP-binding</keyword>
<dbReference type="RefSeq" id="WP_174448483.1">
    <property type="nucleotide sequence ID" value="NZ_AP018732.1"/>
</dbReference>
<keyword evidence="10" id="KW-1185">Reference proteome</keyword>
<dbReference type="SUPFAM" id="SSF75712">
    <property type="entry name" value="Rad50 coiled-coil Zn hook"/>
    <property type="match status" value="1"/>
</dbReference>
<organism evidence="9 10">
    <name type="scientific">Conexivisphaera calida</name>
    <dbReference type="NCBI Taxonomy" id="1874277"/>
    <lineage>
        <taxon>Archaea</taxon>
        <taxon>Nitrososphaerota</taxon>
        <taxon>Conexivisphaeria</taxon>
        <taxon>Conexivisphaerales</taxon>
        <taxon>Conexivisphaeraceae</taxon>
        <taxon>Conexivisphaera</taxon>
    </lineage>
</organism>
<dbReference type="Gene3D" id="1.10.287.510">
    <property type="entry name" value="Helix hairpin bin"/>
    <property type="match status" value="1"/>
</dbReference>
<feature type="coiled-coil region" evidence="7">
    <location>
        <begin position="194"/>
        <end position="242"/>
    </location>
</feature>
<evidence type="ECO:0000256" key="5">
    <source>
        <dbReference type="ARBA" id="ARBA00023054"/>
    </source>
</evidence>
<protein>
    <submittedName>
        <fullName evidence="9">DNA double-strand break repair Rad50 ATPase</fullName>
    </submittedName>
</protein>
<proteinExistence type="predicted"/>
<dbReference type="Pfam" id="PF02463">
    <property type="entry name" value="SMC_N"/>
    <property type="match status" value="1"/>
</dbReference>
<sequence length="829" mass="93385">MIEEVVVRNFLSHPDTDLLLEEGVNVFVGPNGAGKSSIIDAITFALFGEHTRGRVPNLVRRGSSGAEVRVRFTVAGEAYEASRGLDQSGKLDRAVLVKVERDPPGSRVIVAGERRKTEMESVSRHVEAILGMGYKELRLASIVQQGELDSVLELQPRELKELINRLVGIDDLDRAYALSRDVIDGFKERVRRDVGFSVDDVERLEEEVEELKRRMEEARGRAAELGRRMEELGSRESRLREELEAMEPLRRKAMEAEGRFSALIEYLLHLREETIRRAKELRSVLAEAPGRMEEAARATELEKELEAARRDLEVLERELEEIRGRRADLAASAKRAAELERDLARKEGELRRIEARMGEIEARRRELGELRPVEELDRLMRDADARLKELERRRGEVGKEIRNLEELRRTGRCPTCGRTIEGMDVEGRLEGLRGELGRIEEEIRDVEAGRSKIEEELRRAREAAKLDGEASTVGERAPALREEIGELRRRIEEARRAAVELGGIEEELRRKEDARRELRRRIDSAEGELRRAREASAWLGARGISGPGDLERLGSEASAAEELARRIPADPRSSELDSLALDPRSSELVREVAELRREASGYDESRRREIEDELRSIGEEKVRVSGELGSARSVEEDSRRGLEVREGALAQLRRARKYLDVYERIRRDIFGRDGRLASGLRDWAVEALSDAASEHIRMFGMGISTVQLREDGGDVGITCYGQSGRMDVEAMSGGERVAVALALRFAMARLIGGSRADFIILDEPTANLDSEHRRKLVDLVSAMGNMAGPLRQIIVITHDRETFEDSGVEASAVFSFSRGPEGSSVRRIS</sequence>
<feature type="binding site" evidence="6">
    <location>
        <position position="413"/>
    </location>
    <ligand>
        <name>Zn(2+)</name>
        <dbReference type="ChEBI" id="CHEBI:29105"/>
    </ligand>
</feature>
<gene>
    <name evidence="9" type="ORF">NAS2_0841</name>
</gene>
<keyword evidence="2" id="KW-0547">Nucleotide-binding</keyword>